<name>A0ABU1KA89_XANFL</name>
<reference evidence="3 4" key="1">
    <citation type="submission" date="2023-07" db="EMBL/GenBank/DDBJ databases">
        <title>Genomic Encyclopedia of Type Strains, Phase IV (KMG-IV): sequencing the most valuable type-strain genomes for metagenomic binning, comparative biology and taxonomic classification.</title>
        <authorList>
            <person name="Goeker M."/>
        </authorList>
    </citation>
    <scope>NUCLEOTIDE SEQUENCE [LARGE SCALE GENOMIC DNA]</scope>
    <source>
        <strain evidence="3 4">DSM 338</strain>
    </source>
</reference>
<dbReference type="PANTHER" id="PTHR30383">
    <property type="entry name" value="THIOESTERASE 1/PROTEASE 1/LYSOPHOSPHOLIPASE L1"/>
    <property type="match status" value="1"/>
</dbReference>
<keyword evidence="4" id="KW-1185">Reference proteome</keyword>
<dbReference type="Gene3D" id="3.40.50.1110">
    <property type="entry name" value="SGNH hydrolase"/>
    <property type="match status" value="1"/>
</dbReference>
<proteinExistence type="predicted"/>
<dbReference type="RefSeq" id="WP_281807446.1">
    <property type="nucleotide sequence ID" value="NZ_BSDO01000002.1"/>
</dbReference>
<accession>A0ABU1KA89</accession>
<comment type="caution">
    <text evidence="3">The sequence shown here is derived from an EMBL/GenBank/DDBJ whole genome shotgun (WGS) entry which is preliminary data.</text>
</comment>
<dbReference type="EMBL" id="JAVDPY010000001">
    <property type="protein sequence ID" value="MDR6331743.1"/>
    <property type="molecule type" value="Genomic_DNA"/>
</dbReference>
<evidence type="ECO:0000256" key="1">
    <source>
        <dbReference type="SAM" id="SignalP"/>
    </source>
</evidence>
<dbReference type="SUPFAM" id="SSF52266">
    <property type="entry name" value="SGNH hydrolase"/>
    <property type="match status" value="1"/>
</dbReference>
<organism evidence="3 4">
    <name type="scientific">Xanthobacter flavus</name>
    <dbReference type="NCBI Taxonomy" id="281"/>
    <lineage>
        <taxon>Bacteria</taxon>
        <taxon>Pseudomonadati</taxon>
        <taxon>Pseudomonadota</taxon>
        <taxon>Alphaproteobacteria</taxon>
        <taxon>Hyphomicrobiales</taxon>
        <taxon>Xanthobacteraceae</taxon>
        <taxon>Xanthobacter</taxon>
    </lineage>
</organism>
<dbReference type="GeneID" id="95762927"/>
<dbReference type="InterPro" id="IPR013830">
    <property type="entry name" value="SGNH_hydro"/>
</dbReference>
<dbReference type="Proteomes" id="UP001245370">
    <property type="component" value="Unassembled WGS sequence"/>
</dbReference>
<evidence type="ECO:0000259" key="2">
    <source>
        <dbReference type="Pfam" id="PF13472"/>
    </source>
</evidence>
<dbReference type="Pfam" id="PF13472">
    <property type="entry name" value="Lipase_GDSL_2"/>
    <property type="match status" value="1"/>
</dbReference>
<dbReference type="PANTHER" id="PTHR30383:SF5">
    <property type="entry name" value="SGNH HYDROLASE-TYPE ESTERASE DOMAIN-CONTAINING PROTEIN"/>
    <property type="match status" value="1"/>
</dbReference>
<gene>
    <name evidence="3" type="ORF">GGQ86_000190</name>
</gene>
<protein>
    <submittedName>
        <fullName evidence="3">Lysophospholipase L1-like esterase</fullName>
    </submittedName>
</protein>
<sequence>MLSLLCLLLACSLMSAVMGARSFFQDRSELRLRPIDPGRFAEANRALQSSGKDRIVIFGDSRAHQTTVSGDTASAWQVVSRGVSGESSVQASYRFQNDVIDLRPRVVLIVTGINDAVAAANLPGMERAAVANLKANVSRFAQEAAASGAVAIVSTIVRPTTPRLIRRPFWSDRVYALIDEVNAHIRGLAADNVLILDADALLVGDKTTLPWHLATDEVHLSKEAHELLAARLDEMLRPLRPGAAH</sequence>
<evidence type="ECO:0000313" key="4">
    <source>
        <dbReference type="Proteomes" id="UP001245370"/>
    </source>
</evidence>
<feature type="signal peptide" evidence="1">
    <location>
        <begin position="1"/>
        <end position="19"/>
    </location>
</feature>
<evidence type="ECO:0000313" key="3">
    <source>
        <dbReference type="EMBL" id="MDR6331743.1"/>
    </source>
</evidence>
<keyword evidence="1" id="KW-0732">Signal</keyword>
<feature type="chain" id="PRO_5045606722" evidence="1">
    <location>
        <begin position="20"/>
        <end position="245"/>
    </location>
</feature>
<feature type="domain" description="SGNH hydrolase-type esterase" evidence="2">
    <location>
        <begin position="75"/>
        <end position="227"/>
    </location>
</feature>
<dbReference type="InterPro" id="IPR051532">
    <property type="entry name" value="Ester_Hydrolysis_Enzymes"/>
</dbReference>
<dbReference type="InterPro" id="IPR036514">
    <property type="entry name" value="SGNH_hydro_sf"/>
</dbReference>